<dbReference type="Proteomes" id="UP000054010">
    <property type="component" value="Unassembled WGS sequence"/>
</dbReference>
<evidence type="ECO:0000313" key="4">
    <source>
        <dbReference type="Proteomes" id="UP000054010"/>
    </source>
</evidence>
<dbReference type="eggNOG" id="COG2165">
    <property type="taxonomic scope" value="Bacteria"/>
</dbReference>
<dbReference type="OrthoDB" id="156070at2"/>
<dbReference type="InterPro" id="IPR010496">
    <property type="entry name" value="AL/BT2_dom"/>
</dbReference>
<evidence type="ECO:0000313" key="3">
    <source>
        <dbReference type="EMBL" id="EFO81614.1"/>
    </source>
</evidence>
<accession>E1IAW8</accession>
<organism evidence="3 4">
    <name type="scientific">Oscillochloris trichoides DG-6</name>
    <dbReference type="NCBI Taxonomy" id="765420"/>
    <lineage>
        <taxon>Bacteria</taxon>
        <taxon>Bacillati</taxon>
        <taxon>Chloroflexota</taxon>
        <taxon>Chloroflexia</taxon>
        <taxon>Chloroflexales</taxon>
        <taxon>Chloroflexineae</taxon>
        <taxon>Oscillochloridaceae</taxon>
        <taxon>Oscillochloris</taxon>
    </lineage>
</organism>
<dbReference type="GO" id="GO:0016787">
    <property type="term" value="F:hydrolase activity"/>
    <property type="evidence" value="ECO:0007669"/>
    <property type="project" value="InterPro"/>
</dbReference>
<comment type="caution">
    <text evidence="3">The sequence shown here is derived from an EMBL/GenBank/DDBJ whole genome shotgun (WGS) entry which is preliminary data.</text>
</comment>
<protein>
    <recommendedName>
        <fullName evidence="2">3-keto-alpha-glucoside-1,2-lyase/3-keto-2-hydroxy-glucal hydratase domain-containing protein</fullName>
    </recommendedName>
</protein>
<evidence type="ECO:0000256" key="1">
    <source>
        <dbReference type="SAM" id="Phobius"/>
    </source>
</evidence>
<dbReference type="Pfam" id="PF06439">
    <property type="entry name" value="3keto-disac_hyd"/>
    <property type="match status" value="1"/>
</dbReference>
<dbReference type="STRING" id="765420.OSCT_0469"/>
<name>E1IAW8_9CHLR</name>
<dbReference type="HOGENOM" id="CLU_1188994_0_0_0"/>
<feature type="transmembrane region" description="Helical" evidence="1">
    <location>
        <begin position="20"/>
        <end position="39"/>
    </location>
</feature>
<reference evidence="3 4" key="1">
    <citation type="journal article" date="2011" name="J. Bacteriol.">
        <title>Draft genome sequence of the anoxygenic filamentous phototrophic bacterium Oscillochloris trichoides subsp. DG-6.</title>
        <authorList>
            <person name="Kuznetsov B.B."/>
            <person name="Ivanovsky R.N."/>
            <person name="Keppen O.I."/>
            <person name="Sukhacheva M.V."/>
            <person name="Bumazhkin B.K."/>
            <person name="Patutina E.O."/>
            <person name="Beletsky A.V."/>
            <person name="Mardanov A.V."/>
            <person name="Baslerov R.V."/>
            <person name="Panteleeva A.N."/>
            <person name="Kolganova T.V."/>
            <person name="Ravin N.V."/>
            <person name="Skryabin K.G."/>
        </authorList>
    </citation>
    <scope>NUCLEOTIDE SEQUENCE [LARGE SCALE GENOMIC DNA]</scope>
    <source>
        <strain evidence="3 4">DG-6</strain>
    </source>
</reference>
<keyword evidence="1" id="KW-0472">Membrane</keyword>
<feature type="domain" description="3-keto-alpha-glucoside-1,2-lyase/3-keto-2-hydroxy-glucal hydratase" evidence="2">
    <location>
        <begin position="68"/>
        <end position="230"/>
    </location>
</feature>
<dbReference type="AlphaFoldDB" id="E1IAW8"/>
<sequence length="233" mass="25128">MGGMQQKQHRKAYGQSAVEVGLLLAVMVGVAIATMSITGTSTEDVYCQVSSAFGGSCGADTPLMQEDFNDMSDWKVVAGSWKNSGGVLHGNSGEGRIFAPPINASDYTIDVGMGRLTAGNGYGIFFRADNITKVNGYTFQYDPGLGGFAFRKWVNGNEIDKPIAFAKAPTGYNWYNTNRQVQVEVKGNTFTAVIDGKPVLTVKDSTYNQGGIGLRTWYGTQADFDNITVRPTR</sequence>
<keyword evidence="1" id="KW-1133">Transmembrane helix</keyword>
<dbReference type="Gene3D" id="2.60.120.560">
    <property type="entry name" value="Exo-inulinase, domain 1"/>
    <property type="match status" value="1"/>
</dbReference>
<proteinExistence type="predicted"/>
<gene>
    <name evidence="3" type="ORF">OSCT_0469</name>
</gene>
<keyword evidence="1" id="KW-0812">Transmembrane</keyword>
<dbReference type="EMBL" id="ADVR01000008">
    <property type="protein sequence ID" value="EFO81614.1"/>
    <property type="molecule type" value="Genomic_DNA"/>
</dbReference>
<evidence type="ECO:0000259" key="2">
    <source>
        <dbReference type="Pfam" id="PF06439"/>
    </source>
</evidence>
<keyword evidence="4" id="KW-1185">Reference proteome</keyword>